<gene>
    <name evidence="2" type="ORF">LSAT_V11C700370440</name>
</gene>
<dbReference type="AlphaFoldDB" id="A0A9R1V3Q5"/>
<reference evidence="2 3" key="1">
    <citation type="journal article" date="2017" name="Nat. Commun.">
        <title>Genome assembly with in vitro proximity ligation data and whole-genome triplication in lettuce.</title>
        <authorList>
            <person name="Reyes-Chin-Wo S."/>
            <person name="Wang Z."/>
            <person name="Yang X."/>
            <person name="Kozik A."/>
            <person name="Arikit S."/>
            <person name="Song C."/>
            <person name="Xia L."/>
            <person name="Froenicke L."/>
            <person name="Lavelle D.O."/>
            <person name="Truco M.J."/>
            <person name="Xia R."/>
            <person name="Zhu S."/>
            <person name="Xu C."/>
            <person name="Xu H."/>
            <person name="Xu X."/>
            <person name="Cox K."/>
            <person name="Korf I."/>
            <person name="Meyers B.C."/>
            <person name="Michelmore R.W."/>
        </authorList>
    </citation>
    <scope>NUCLEOTIDE SEQUENCE [LARGE SCALE GENOMIC DNA]</scope>
    <source>
        <strain evidence="3">cv. Salinas</strain>
        <tissue evidence="2">Seedlings</tissue>
    </source>
</reference>
<dbReference type="Proteomes" id="UP000235145">
    <property type="component" value="Unassembled WGS sequence"/>
</dbReference>
<evidence type="ECO:0000313" key="2">
    <source>
        <dbReference type="EMBL" id="KAJ0197715.1"/>
    </source>
</evidence>
<keyword evidence="3" id="KW-1185">Reference proteome</keyword>
<proteinExistence type="predicted"/>
<evidence type="ECO:0000313" key="3">
    <source>
        <dbReference type="Proteomes" id="UP000235145"/>
    </source>
</evidence>
<evidence type="ECO:0000256" key="1">
    <source>
        <dbReference type="SAM" id="MobiDB-lite"/>
    </source>
</evidence>
<sequence>MRLIKEHDWNNTTTIGTFGPSTSNRKQVRSKIVDAKTMFVPKSNIMTSETLAKPNHRSGPNSSALPQGESPFFRSKSYQPNSSSFQMITLIPIAGSLDESEHRFDACRGQQTFAG</sequence>
<accession>A0A9R1V3Q5</accession>
<feature type="region of interest" description="Disordered" evidence="1">
    <location>
        <begin position="45"/>
        <end position="78"/>
    </location>
</feature>
<organism evidence="2 3">
    <name type="scientific">Lactuca sativa</name>
    <name type="common">Garden lettuce</name>
    <dbReference type="NCBI Taxonomy" id="4236"/>
    <lineage>
        <taxon>Eukaryota</taxon>
        <taxon>Viridiplantae</taxon>
        <taxon>Streptophyta</taxon>
        <taxon>Embryophyta</taxon>
        <taxon>Tracheophyta</taxon>
        <taxon>Spermatophyta</taxon>
        <taxon>Magnoliopsida</taxon>
        <taxon>eudicotyledons</taxon>
        <taxon>Gunneridae</taxon>
        <taxon>Pentapetalae</taxon>
        <taxon>asterids</taxon>
        <taxon>campanulids</taxon>
        <taxon>Asterales</taxon>
        <taxon>Asteraceae</taxon>
        <taxon>Cichorioideae</taxon>
        <taxon>Cichorieae</taxon>
        <taxon>Lactucinae</taxon>
        <taxon>Lactuca</taxon>
    </lineage>
</organism>
<dbReference type="EMBL" id="NBSK02000007">
    <property type="protein sequence ID" value="KAJ0197715.1"/>
    <property type="molecule type" value="Genomic_DNA"/>
</dbReference>
<comment type="caution">
    <text evidence="2">The sequence shown here is derived from an EMBL/GenBank/DDBJ whole genome shotgun (WGS) entry which is preliminary data.</text>
</comment>
<protein>
    <submittedName>
        <fullName evidence="2">Uncharacterized protein</fullName>
    </submittedName>
</protein>
<name>A0A9R1V3Q5_LACSA</name>